<dbReference type="Proteomes" id="UP000019918">
    <property type="component" value="Unassembled WGS sequence"/>
</dbReference>
<dbReference type="RefSeq" id="WP_052018913.1">
    <property type="nucleotide sequence ID" value="NZ_JFHN01000063.1"/>
</dbReference>
<keyword evidence="3" id="KW-1185">Reference proteome</keyword>
<sequence>MRELISTEIQSVSGAGTFADVGAAIGSAIGNIVDQGTALGGLVTDATTAAKTLGSGIGSLLELDIVSAITNIGSGVIGIVNFGLSIFSQQNKS</sequence>
<name>A0A014N4E1_9GAMM</name>
<gene>
    <name evidence="2" type="ORF">BG55_17735</name>
</gene>
<evidence type="ECO:0000313" key="3">
    <source>
        <dbReference type="Proteomes" id="UP000019918"/>
    </source>
</evidence>
<protein>
    <submittedName>
        <fullName evidence="2">Uncharacterized protein</fullName>
    </submittedName>
</protein>
<comment type="caution">
    <text evidence="2">The sequence shown here is derived from an EMBL/GenBank/DDBJ whole genome shotgun (WGS) entry which is preliminary data.</text>
</comment>
<feature type="transmembrane region" description="Helical" evidence="1">
    <location>
        <begin position="65"/>
        <end position="87"/>
    </location>
</feature>
<organism evidence="2 3">
    <name type="scientific">Erwinia mallotivora</name>
    <dbReference type="NCBI Taxonomy" id="69222"/>
    <lineage>
        <taxon>Bacteria</taxon>
        <taxon>Pseudomonadati</taxon>
        <taxon>Pseudomonadota</taxon>
        <taxon>Gammaproteobacteria</taxon>
        <taxon>Enterobacterales</taxon>
        <taxon>Erwiniaceae</taxon>
        <taxon>Erwinia</taxon>
    </lineage>
</organism>
<keyword evidence="1" id="KW-0812">Transmembrane</keyword>
<keyword evidence="1" id="KW-0472">Membrane</keyword>
<evidence type="ECO:0000313" key="2">
    <source>
        <dbReference type="EMBL" id="EXU74243.1"/>
    </source>
</evidence>
<dbReference type="OrthoDB" id="6520228at2"/>
<dbReference type="PATRIC" id="fig|69222.5.peg.3618"/>
<proteinExistence type="predicted"/>
<keyword evidence="1" id="KW-1133">Transmembrane helix</keyword>
<accession>A0A014N4E1</accession>
<reference evidence="2 3" key="1">
    <citation type="submission" date="2014-02" db="EMBL/GenBank/DDBJ databases">
        <title>Draft genome of Erwinia mallotivora strain BT-MARDI, a papaya dieback pathogen.</title>
        <authorList>
            <person name="Redzuan R."/>
            <person name="Abu Bakar N."/>
            <person name="Badrun R."/>
            <person name="Mohd Raih M.F."/>
            <person name="Rozano L."/>
            <person name="Mat Amin N."/>
        </authorList>
    </citation>
    <scope>NUCLEOTIDE SEQUENCE [LARGE SCALE GENOMIC DNA]</scope>
    <source>
        <strain evidence="2 3">BT-MARDI</strain>
    </source>
</reference>
<evidence type="ECO:0000256" key="1">
    <source>
        <dbReference type="SAM" id="Phobius"/>
    </source>
</evidence>
<dbReference type="AlphaFoldDB" id="A0A014N4E1"/>
<dbReference type="EMBL" id="JFHN01000063">
    <property type="protein sequence ID" value="EXU74243.1"/>
    <property type="molecule type" value="Genomic_DNA"/>
</dbReference>